<dbReference type="AlphaFoldDB" id="A0A5C4X8E2"/>
<dbReference type="CDD" id="cd02440">
    <property type="entry name" value="AdoMet_MTases"/>
    <property type="match status" value="1"/>
</dbReference>
<keyword evidence="4" id="KW-1185">Reference proteome</keyword>
<evidence type="ECO:0000259" key="1">
    <source>
        <dbReference type="Pfam" id="PF10119"/>
    </source>
</evidence>
<dbReference type="GO" id="GO:0008168">
    <property type="term" value="F:methyltransferase activity"/>
    <property type="evidence" value="ECO:0007669"/>
    <property type="project" value="UniProtKB-KW"/>
</dbReference>
<keyword evidence="3" id="KW-0489">Methyltransferase</keyword>
<proteinExistence type="predicted"/>
<dbReference type="Gene3D" id="3.40.50.150">
    <property type="entry name" value="Vaccinia Virus protein VP39"/>
    <property type="match status" value="1"/>
</dbReference>
<dbReference type="SUPFAM" id="SSF53335">
    <property type="entry name" value="S-adenosyl-L-methionine-dependent methyltransferases"/>
    <property type="match status" value="1"/>
</dbReference>
<sequence length="451" mass="48372">MGGFPVFYELRTGERRLNGPAYITDIAYVPRFHREHSPAWLVATLTALGFASPPIRGSRWCEIGCGDGFGACLLAAANPDAHFTGIDINPAHIEAARRLASEARLGNIEFHLLDIADDRRKAAPFEFIVAHGIYSWVAPHTRNAIMRFAAQSIAPGGVFYLHYMTQPGAAPFSLFQSIFRQMVAAENGHVERGIRAGLDLLARLKATNAGFFVAHPAAAATLDHLAKEDVAYIAHEYLNDHFAPLHVAEVMQAAAGMGLRLVGSATPIENIDALSVPGSVMPVVQDVKDSVLRETLKDAARNQALRRDLYMRDPKPLDPARHTAALNDMVFGLLPGGPVSGPLTIDTRIGPIELPAAHVAPLLSRLSKGPASFAQTQHAEPSPVPTGLLNQILHALMGAGIVHPLPGMAIDTAACDRLNAILVERIRNGAKVPALAALEMGSGLPLWRAEP</sequence>
<dbReference type="InterPro" id="IPR029063">
    <property type="entry name" value="SAM-dependent_MTases_sf"/>
</dbReference>
<dbReference type="InterPro" id="IPR025714">
    <property type="entry name" value="Methyltranfer_dom"/>
</dbReference>
<comment type="caution">
    <text evidence="3">The sequence shown here is derived from an EMBL/GenBank/DDBJ whole genome shotgun (WGS) entry which is preliminary data.</text>
</comment>
<dbReference type="Pfam" id="PF10119">
    <property type="entry name" value="MethyTransf_Reg"/>
    <property type="match status" value="1"/>
</dbReference>
<gene>
    <name evidence="3" type="ORF">FHP24_27630</name>
</gene>
<name>A0A5C4X8E2_9HYPH</name>
<dbReference type="OrthoDB" id="5298787at2"/>
<dbReference type="RefSeq" id="WP_139679462.1">
    <property type="nucleotide sequence ID" value="NZ_VDMN01000012.1"/>
</dbReference>
<dbReference type="PANTHER" id="PTHR43667">
    <property type="entry name" value="CYCLOPROPANE-FATTY-ACYL-PHOSPHOLIPID SYNTHASE"/>
    <property type="match status" value="1"/>
</dbReference>
<protein>
    <submittedName>
        <fullName evidence="3">Methyltransferase domain-containing protein</fullName>
    </submittedName>
</protein>
<dbReference type="EMBL" id="VDMN01000012">
    <property type="protein sequence ID" value="TNM59723.1"/>
    <property type="molecule type" value="Genomic_DNA"/>
</dbReference>
<reference evidence="3 4" key="1">
    <citation type="submission" date="2019-06" db="EMBL/GenBank/DDBJ databases">
        <title>The draft genome of Rhizobium smilacinae PTYR-5.</title>
        <authorList>
            <person name="Liu L."/>
            <person name="Li L."/>
            <person name="Zhang X."/>
        </authorList>
    </citation>
    <scope>NUCLEOTIDE SEQUENCE [LARGE SCALE GENOMIC DNA]</scope>
    <source>
        <strain evidence="3 4">PTYR-5</strain>
    </source>
</reference>
<evidence type="ECO:0000313" key="3">
    <source>
        <dbReference type="EMBL" id="TNM59723.1"/>
    </source>
</evidence>
<evidence type="ECO:0000259" key="2">
    <source>
        <dbReference type="Pfam" id="PF13847"/>
    </source>
</evidence>
<dbReference type="InterPro" id="IPR018773">
    <property type="entry name" value="MeTrfase_reg_dom_prd"/>
</dbReference>
<organism evidence="3 4">
    <name type="scientific">Aliirhizobium smilacinae</name>
    <dbReference type="NCBI Taxonomy" id="1395944"/>
    <lineage>
        <taxon>Bacteria</taxon>
        <taxon>Pseudomonadati</taxon>
        <taxon>Pseudomonadota</taxon>
        <taxon>Alphaproteobacteria</taxon>
        <taxon>Hyphomicrobiales</taxon>
        <taxon>Rhizobiaceae</taxon>
        <taxon>Aliirhizobium</taxon>
    </lineage>
</organism>
<dbReference type="InterPro" id="IPR050723">
    <property type="entry name" value="CFA/CMAS"/>
</dbReference>
<dbReference type="PANTHER" id="PTHR43667:SF2">
    <property type="entry name" value="FATTY ACID C-METHYL TRANSFERASE"/>
    <property type="match status" value="1"/>
</dbReference>
<dbReference type="GO" id="GO:0032259">
    <property type="term" value="P:methylation"/>
    <property type="evidence" value="ECO:0007669"/>
    <property type="project" value="UniProtKB-KW"/>
</dbReference>
<keyword evidence="3" id="KW-0808">Transferase</keyword>
<feature type="domain" description="Methyltransferase" evidence="2">
    <location>
        <begin position="57"/>
        <end position="165"/>
    </location>
</feature>
<accession>A0A5C4X8E2</accession>
<dbReference type="Proteomes" id="UP000311605">
    <property type="component" value="Unassembled WGS sequence"/>
</dbReference>
<dbReference type="Pfam" id="PF13847">
    <property type="entry name" value="Methyltransf_31"/>
    <property type="match status" value="1"/>
</dbReference>
<evidence type="ECO:0000313" key="4">
    <source>
        <dbReference type="Proteomes" id="UP000311605"/>
    </source>
</evidence>
<feature type="domain" description="Methyltransferase regulatory" evidence="1">
    <location>
        <begin position="231"/>
        <end position="312"/>
    </location>
</feature>